<name>A0AAV6KQ34_9ERIC</name>
<accession>A0AAV6KQ34</accession>
<evidence type="ECO:0000313" key="2">
    <source>
        <dbReference type="Proteomes" id="UP000823749"/>
    </source>
</evidence>
<reference evidence="1" key="1">
    <citation type="submission" date="2020-08" db="EMBL/GenBank/DDBJ databases">
        <title>Plant Genome Project.</title>
        <authorList>
            <person name="Zhang R.-G."/>
        </authorList>
    </citation>
    <scope>NUCLEOTIDE SEQUENCE</scope>
    <source>
        <strain evidence="1">WSP0</strain>
        <tissue evidence="1">Leaf</tissue>
    </source>
</reference>
<dbReference type="Gene3D" id="3.40.50.150">
    <property type="entry name" value="Vaccinia Virus protein VP39"/>
    <property type="match status" value="1"/>
</dbReference>
<protein>
    <recommendedName>
        <fullName evidence="3">Cyclopropane-fatty-acyl-phospholipid synthase</fullName>
    </recommendedName>
</protein>
<dbReference type="CDD" id="cd02440">
    <property type="entry name" value="AdoMet_MTases"/>
    <property type="match status" value="1"/>
</dbReference>
<proteinExistence type="predicted"/>
<dbReference type="SUPFAM" id="SSF51905">
    <property type="entry name" value="FAD/NAD(P)-binding domain"/>
    <property type="match status" value="1"/>
</dbReference>
<organism evidence="1 2">
    <name type="scientific">Rhododendron griersonianum</name>
    <dbReference type="NCBI Taxonomy" id="479676"/>
    <lineage>
        <taxon>Eukaryota</taxon>
        <taxon>Viridiplantae</taxon>
        <taxon>Streptophyta</taxon>
        <taxon>Embryophyta</taxon>
        <taxon>Tracheophyta</taxon>
        <taxon>Spermatophyta</taxon>
        <taxon>Magnoliopsida</taxon>
        <taxon>eudicotyledons</taxon>
        <taxon>Gunneridae</taxon>
        <taxon>Pentapetalae</taxon>
        <taxon>asterids</taxon>
        <taxon>Ericales</taxon>
        <taxon>Ericaceae</taxon>
        <taxon>Ericoideae</taxon>
        <taxon>Rhodoreae</taxon>
        <taxon>Rhododendron</taxon>
    </lineage>
</organism>
<keyword evidence="2" id="KW-1185">Reference proteome</keyword>
<dbReference type="AlphaFoldDB" id="A0AAV6KQ34"/>
<dbReference type="SUPFAM" id="SSF53335">
    <property type="entry name" value="S-adenosyl-L-methionine-dependent methyltransferases"/>
    <property type="match status" value="1"/>
</dbReference>
<sequence length="578" mass="64934">MSEMRVAVVGAGISGLVAATELAKGGAKVVLYEKEDYLGGHAKTVTVEGRKLDLGFMVFNRVTYPNMMEFFESLGVEMEESDMSFSVSLDKGQGCEWGSRNGLSSLFAQKKNVLNPYFWQMIREISKFKDDVLRYLEDLENNPDIDRNETLGHFIKSRSYSDLFQNAYLVPICASIWSCPSEGVMSFSAYSVLSFCRNHHLLQNDLVMSNYLKCSYGLFYSAHSSLAAPNGLQSDGVHKTMSIRPSQPGYNLFNYDNAPNIRETELPYLVTLNPSCTPDHTLLKWSTGHPVPSVAASKASIELDLIQGRRGIWFCGAYQGYGFHEDGLKAGLVAGHGMLRKSCAVLNNPKHMVATQADLGLADAYINGDFSLVNKDEGLQNLFMIFIANRDLKNSFSKKRGWWTPLLFTACIGSAKYFFRHSNELFALFLDESMTYSCAVFKSEDEELKVAQMRKISLLIEKARIDKEHEILEIGCGWGSLAIEVVKRTGCKYTGITLSEEQLRFAEMKVNEAGLQDRIKFLLCDYRQLPDTYKYDRIISCEMIEAVGHEYMEEFFGCCDSVLAENGLLVLQTVFQAL</sequence>
<evidence type="ECO:0000313" key="1">
    <source>
        <dbReference type="EMBL" id="KAG5554229.1"/>
    </source>
</evidence>
<dbReference type="GO" id="GO:0008168">
    <property type="term" value="F:methyltransferase activity"/>
    <property type="evidence" value="ECO:0007669"/>
    <property type="project" value="TreeGrafter"/>
</dbReference>
<gene>
    <name evidence="1" type="ORF">RHGRI_011927</name>
</gene>
<dbReference type="Pfam" id="PF13450">
    <property type="entry name" value="NAD_binding_8"/>
    <property type="match status" value="1"/>
</dbReference>
<dbReference type="PANTHER" id="PTHR43675:SF30">
    <property type="entry name" value="CYCLOPROPANE-FATTY-ACYL-PHOSPHOLIPID SYNTHASE"/>
    <property type="match status" value="1"/>
</dbReference>
<dbReference type="InterPro" id="IPR026669">
    <property type="entry name" value="Arsenite_MeTrfase-like"/>
</dbReference>
<dbReference type="Proteomes" id="UP000823749">
    <property type="component" value="Chromosome 4"/>
</dbReference>
<dbReference type="PRINTS" id="PR00419">
    <property type="entry name" value="ADXRDTASE"/>
</dbReference>
<dbReference type="InterPro" id="IPR036188">
    <property type="entry name" value="FAD/NAD-bd_sf"/>
</dbReference>
<dbReference type="EMBL" id="JACTNZ010000004">
    <property type="protein sequence ID" value="KAG5554229.1"/>
    <property type="molecule type" value="Genomic_DNA"/>
</dbReference>
<dbReference type="InterPro" id="IPR029063">
    <property type="entry name" value="SAM-dependent_MTases_sf"/>
</dbReference>
<comment type="caution">
    <text evidence="1">The sequence shown here is derived from an EMBL/GenBank/DDBJ whole genome shotgun (WGS) entry which is preliminary data.</text>
</comment>
<dbReference type="PANTHER" id="PTHR43675">
    <property type="entry name" value="ARSENITE METHYLTRANSFERASE"/>
    <property type="match status" value="1"/>
</dbReference>
<dbReference type="Gene3D" id="3.50.50.60">
    <property type="entry name" value="FAD/NAD(P)-binding domain"/>
    <property type="match status" value="1"/>
</dbReference>
<evidence type="ECO:0008006" key="3">
    <source>
        <dbReference type="Google" id="ProtNLM"/>
    </source>
</evidence>
<dbReference type="Pfam" id="PF02353">
    <property type="entry name" value="CMAS"/>
    <property type="match status" value="1"/>
</dbReference>